<keyword evidence="11" id="KW-1185">Reference proteome</keyword>
<name>A0A9W7TYI2_9PROT</name>
<evidence type="ECO:0000313" key="11">
    <source>
        <dbReference type="Proteomes" id="UP000480854"/>
    </source>
</evidence>
<comment type="caution">
    <text evidence="10">The sequence shown here is derived from an EMBL/GenBank/DDBJ whole genome shotgun (WGS) entry which is preliminary data.</text>
</comment>
<dbReference type="GO" id="GO:1990281">
    <property type="term" value="C:efflux pump complex"/>
    <property type="evidence" value="ECO:0007669"/>
    <property type="project" value="TreeGrafter"/>
</dbReference>
<feature type="coiled-coil region" evidence="8">
    <location>
        <begin position="361"/>
        <end position="395"/>
    </location>
</feature>
<dbReference type="OrthoDB" id="7256779at2"/>
<evidence type="ECO:0000256" key="5">
    <source>
        <dbReference type="ARBA" id="ARBA00022692"/>
    </source>
</evidence>
<feature type="compositionally biased region" description="Polar residues" evidence="9">
    <location>
        <begin position="1"/>
        <end position="14"/>
    </location>
</feature>
<keyword evidence="7" id="KW-0998">Cell outer membrane</keyword>
<evidence type="ECO:0000256" key="8">
    <source>
        <dbReference type="SAM" id="Coils"/>
    </source>
</evidence>
<keyword evidence="3" id="KW-0813">Transport</keyword>
<evidence type="ECO:0000313" key="10">
    <source>
        <dbReference type="EMBL" id="KAA0679460.1"/>
    </source>
</evidence>
<dbReference type="GO" id="GO:0009279">
    <property type="term" value="C:cell outer membrane"/>
    <property type="evidence" value="ECO:0007669"/>
    <property type="project" value="UniProtKB-SubCell"/>
</dbReference>
<organism evidence="10 11">
    <name type="scientific">Roseomonas genomospecies 6</name>
    <dbReference type="NCBI Taxonomy" id="214106"/>
    <lineage>
        <taxon>Bacteria</taxon>
        <taxon>Pseudomonadati</taxon>
        <taxon>Pseudomonadota</taxon>
        <taxon>Alphaproteobacteria</taxon>
        <taxon>Acetobacterales</taxon>
        <taxon>Roseomonadaceae</taxon>
        <taxon>Roseomonas</taxon>
    </lineage>
</organism>
<dbReference type="PANTHER" id="PTHR30026:SF20">
    <property type="entry name" value="OUTER MEMBRANE PROTEIN TOLC"/>
    <property type="match status" value="1"/>
</dbReference>
<comment type="similarity">
    <text evidence="2">Belongs to the outer membrane factor (OMF) (TC 1.B.17) family.</text>
</comment>
<dbReference type="EMBL" id="QOKW01000012">
    <property type="protein sequence ID" value="KAA0679460.1"/>
    <property type="molecule type" value="Genomic_DNA"/>
</dbReference>
<dbReference type="Proteomes" id="UP000480854">
    <property type="component" value="Unassembled WGS sequence"/>
</dbReference>
<dbReference type="GO" id="GO:0015562">
    <property type="term" value="F:efflux transmembrane transporter activity"/>
    <property type="evidence" value="ECO:0007669"/>
    <property type="project" value="InterPro"/>
</dbReference>
<keyword evidence="8" id="KW-0175">Coiled coil</keyword>
<protein>
    <submittedName>
        <fullName evidence="10">TolC family protein</fullName>
    </submittedName>
</protein>
<dbReference type="Pfam" id="PF02321">
    <property type="entry name" value="OEP"/>
    <property type="match status" value="2"/>
</dbReference>
<dbReference type="SUPFAM" id="SSF56954">
    <property type="entry name" value="Outer membrane efflux proteins (OEP)"/>
    <property type="match status" value="1"/>
</dbReference>
<proteinExistence type="inferred from homology"/>
<evidence type="ECO:0000256" key="4">
    <source>
        <dbReference type="ARBA" id="ARBA00022452"/>
    </source>
</evidence>
<keyword evidence="5" id="KW-0812">Transmembrane</keyword>
<dbReference type="InterPro" id="IPR051906">
    <property type="entry name" value="TolC-like"/>
</dbReference>
<dbReference type="GO" id="GO:0015288">
    <property type="term" value="F:porin activity"/>
    <property type="evidence" value="ECO:0007669"/>
    <property type="project" value="TreeGrafter"/>
</dbReference>
<evidence type="ECO:0000256" key="9">
    <source>
        <dbReference type="SAM" id="MobiDB-lite"/>
    </source>
</evidence>
<evidence type="ECO:0000256" key="6">
    <source>
        <dbReference type="ARBA" id="ARBA00023136"/>
    </source>
</evidence>
<dbReference type="PANTHER" id="PTHR30026">
    <property type="entry name" value="OUTER MEMBRANE PROTEIN TOLC"/>
    <property type="match status" value="1"/>
</dbReference>
<sequence length="442" mass="47972">MPSRRSAPNTSATRPSRRAGFRAFPLTGRTTPEWEGRSVRDFGLKLMKQAAATTVAVCLLALPAGAQTLRDAVEGAWRLNPEVRSLEARRAVATAQRGAGESLVPAAPAVTLRHTTDYLNRNVGRREYEAELGVPLWLPGQGTATVRAADALLARTDAEIAARQLTIAGEVRTALWQVALAERRAELARQRLKVARQLEADTQRTARAGETSEADYQLARAEALSVATDLRDEELALNEARQAFRTLTGMAPPKAAPEPDIGQPPLEQHPSLLAAQLGIRSAQAQRQLVDLTTRDNPEVGLMARRERDARGERYDTIMGVSVRIPFSVDAVNAPKRAEAMSEVVRAEAEQANVARTVESDIQQARLAHQAATERLAIARDRAAALKARLSNVERARRAGEISLVEYVRAQEAAFEADLARATAEVQVGAARARLNQSLGVLP</sequence>
<accession>A0A9W7TYI2</accession>
<gene>
    <name evidence="10" type="ORF">DS843_16075</name>
</gene>
<reference evidence="10 11" key="1">
    <citation type="submission" date="2018-07" db="EMBL/GenBank/DDBJ databases">
        <title>Genome sequence of Azospirillum sp. ATCC 49961.</title>
        <authorList>
            <person name="Sant'Anna F.H."/>
            <person name="Baldani J.I."/>
            <person name="Zilli J.E."/>
            <person name="Reis V.M."/>
            <person name="Hartmann A."/>
            <person name="Cruz L."/>
            <person name="de Souza E.M."/>
            <person name="de Oliveira Pedrosa F."/>
            <person name="Passaglia L.M.P."/>
        </authorList>
    </citation>
    <scope>NUCLEOTIDE SEQUENCE [LARGE SCALE GENOMIC DNA]</scope>
    <source>
        <strain evidence="10 11">ATCC 49961</strain>
    </source>
</reference>
<evidence type="ECO:0000256" key="3">
    <source>
        <dbReference type="ARBA" id="ARBA00022448"/>
    </source>
</evidence>
<dbReference type="Gene3D" id="1.20.1600.10">
    <property type="entry name" value="Outer membrane efflux proteins (OEP)"/>
    <property type="match status" value="1"/>
</dbReference>
<keyword evidence="6" id="KW-0472">Membrane</keyword>
<comment type="subcellular location">
    <subcellularLocation>
        <location evidence="1">Cell outer membrane</location>
    </subcellularLocation>
</comment>
<dbReference type="InterPro" id="IPR003423">
    <property type="entry name" value="OMP_efflux"/>
</dbReference>
<dbReference type="AlphaFoldDB" id="A0A9W7TYI2"/>
<evidence type="ECO:0000256" key="7">
    <source>
        <dbReference type="ARBA" id="ARBA00023237"/>
    </source>
</evidence>
<feature type="region of interest" description="Disordered" evidence="9">
    <location>
        <begin position="1"/>
        <end position="20"/>
    </location>
</feature>
<evidence type="ECO:0000256" key="1">
    <source>
        <dbReference type="ARBA" id="ARBA00004442"/>
    </source>
</evidence>
<evidence type="ECO:0000256" key="2">
    <source>
        <dbReference type="ARBA" id="ARBA00007613"/>
    </source>
</evidence>
<keyword evidence="4" id="KW-1134">Transmembrane beta strand</keyword>